<dbReference type="GO" id="GO:0022857">
    <property type="term" value="F:transmembrane transporter activity"/>
    <property type="evidence" value="ECO:0007669"/>
    <property type="project" value="InterPro"/>
</dbReference>
<reference evidence="8 9" key="1">
    <citation type="journal article" date="2012" name="Eukaryot. Cell">
        <title>Genome sequence of the fungus Glarea lozoyensis: the first genome sequence of a species from the Helotiaceae family.</title>
        <authorList>
            <person name="Youssar L."/>
            <person name="Gruening B.A."/>
            <person name="Erxleben A."/>
            <person name="Guenther S."/>
            <person name="Huettel W."/>
        </authorList>
    </citation>
    <scope>NUCLEOTIDE SEQUENCE [LARGE SCALE GENOMIC DNA]</scope>
    <source>
        <strain evidence="9">ATCC 74030 / MF5533</strain>
    </source>
</reference>
<feature type="transmembrane region" description="Helical" evidence="6">
    <location>
        <begin position="12"/>
        <end position="34"/>
    </location>
</feature>
<evidence type="ECO:0000313" key="9">
    <source>
        <dbReference type="Proteomes" id="UP000005446"/>
    </source>
</evidence>
<dbReference type="InterPro" id="IPR036259">
    <property type="entry name" value="MFS_trans_sf"/>
</dbReference>
<keyword evidence="9" id="KW-1185">Reference proteome</keyword>
<sequence length="501" mass="54922">MECCHRQRKMYGVELGIIIIATFAQALAAPKFLWGLGLEEIILYLRSSHQSALEDTTSSFDSCHDACQKAGDRAWRIIIGFGAVPAVFAMYWRLTIPETPRYTFDVAHDIEKAHADIKAYMNNEAEGVVDPILQEKTKLRQGRNLRAPKASWRDAFDYFSQWKNFKVFGLGLNNSIILNAIGYSHGDTIYQTLINNALGSLILVCAGAIPGYWLTVFTIDTIGRKPIQIIGFAILTILFCIIGFAYKSLSSGALLALYILAQLFFNFGPNTTTFIIPGECFPTRYRSTGHGLSAAMGKIGAVIAQVIAQPLMSKGAPPHCRGTECQPWLNHLMQIFAFFMFCGTLVSFLLPETKGRTLEELAGEGEEDEGPKPSWRSRIRIFGGGKPAGFETMKSPNLLPRSPGLRGKQMRVGIMGSPELLPKAGMKGKKRKGNSFESVNEGYTGSVSSAGRTVREEEEFRSGGVLPGWSAGWGVQGDGRGGNGNGRVESIMLNDVGRLLK</sequence>
<dbReference type="Gene3D" id="1.20.1250.20">
    <property type="entry name" value="MFS general substrate transporter like domains"/>
    <property type="match status" value="1"/>
</dbReference>
<organism evidence="8 9">
    <name type="scientific">Glarea lozoyensis (strain ATCC 74030 / MF5533)</name>
    <dbReference type="NCBI Taxonomy" id="1104152"/>
    <lineage>
        <taxon>Eukaryota</taxon>
        <taxon>Fungi</taxon>
        <taxon>Dikarya</taxon>
        <taxon>Ascomycota</taxon>
        <taxon>Pezizomycotina</taxon>
        <taxon>Leotiomycetes</taxon>
        <taxon>Helotiales</taxon>
        <taxon>Helotiaceae</taxon>
        <taxon>Glarea</taxon>
    </lineage>
</organism>
<comment type="subcellular location">
    <subcellularLocation>
        <location evidence="1">Membrane</location>
        <topology evidence="1">Multi-pass membrane protein</topology>
    </subcellularLocation>
</comment>
<keyword evidence="2 6" id="KW-0812">Transmembrane</keyword>
<gene>
    <name evidence="8" type="ORF">M7I_7827</name>
</gene>
<dbReference type="EMBL" id="AGUE01000249">
    <property type="protein sequence ID" value="EHK96433.1"/>
    <property type="molecule type" value="Genomic_DNA"/>
</dbReference>
<comment type="caution">
    <text evidence="8">The sequence shown here is derived from an EMBL/GenBank/DDBJ whole genome shotgun (WGS) entry which is preliminary data.</text>
</comment>
<feature type="transmembrane region" description="Helical" evidence="6">
    <location>
        <begin position="197"/>
        <end position="217"/>
    </location>
</feature>
<feature type="transmembrane region" description="Helical" evidence="6">
    <location>
        <begin position="167"/>
        <end position="185"/>
    </location>
</feature>
<feature type="transmembrane region" description="Helical" evidence="6">
    <location>
        <begin position="328"/>
        <end position="350"/>
    </location>
</feature>
<dbReference type="GO" id="GO:0016020">
    <property type="term" value="C:membrane"/>
    <property type="evidence" value="ECO:0007669"/>
    <property type="project" value="UniProtKB-SubCell"/>
</dbReference>
<evidence type="ECO:0000313" key="8">
    <source>
        <dbReference type="EMBL" id="EHK96433.1"/>
    </source>
</evidence>
<dbReference type="InterPro" id="IPR005828">
    <property type="entry name" value="MFS_sugar_transport-like"/>
</dbReference>
<proteinExistence type="predicted"/>
<evidence type="ECO:0000256" key="5">
    <source>
        <dbReference type="SAM" id="MobiDB-lite"/>
    </source>
</evidence>
<protein>
    <submittedName>
        <fullName evidence="8">Putative Inorganic phosphate transporter PHO84</fullName>
    </submittedName>
</protein>
<evidence type="ECO:0000256" key="3">
    <source>
        <dbReference type="ARBA" id="ARBA00022989"/>
    </source>
</evidence>
<feature type="transmembrane region" description="Helical" evidence="6">
    <location>
        <begin position="74"/>
        <end position="92"/>
    </location>
</feature>
<name>H0EYC8_GLAL7</name>
<feature type="domain" description="Major facilitator superfamily (MFS) profile" evidence="7">
    <location>
        <begin position="1"/>
        <end position="355"/>
    </location>
</feature>
<dbReference type="HOGENOM" id="CLU_001265_46_14_1"/>
<evidence type="ECO:0000256" key="4">
    <source>
        <dbReference type="ARBA" id="ARBA00023136"/>
    </source>
</evidence>
<dbReference type="Pfam" id="PF00083">
    <property type="entry name" value="Sugar_tr"/>
    <property type="match status" value="1"/>
</dbReference>
<evidence type="ECO:0000256" key="1">
    <source>
        <dbReference type="ARBA" id="ARBA00004141"/>
    </source>
</evidence>
<dbReference type="PANTHER" id="PTHR24064">
    <property type="entry name" value="SOLUTE CARRIER FAMILY 22 MEMBER"/>
    <property type="match status" value="1"/>
</dbReference>
<feature type="transmembrane region" description="Helical" evidence="6">
    <location>
        <begin position="255"/>
        <end position="276"/>
    </location>
</feature>
<feature type="transmembrane region" description="Helical" evidence="6">
    <location>
        <begin position="288"/>
        <end position="308"/>
    </location>
</feature>
<feature type="region of interest" description="Disordered" evidence="5">
    <location>
        <begin position="419"/>
        <end position="455"/>
    </location>
</feature>
<dbReference type="InterPro" id="IPR020846">
    <property type="entry name" value="MFS_dom"/>
</dbReference>
<dbReference type="PROSITE" id="PS50850">
    <property type="entry name" value="MFS"/>
    <property type="match status" value="1"/>
</dbReference>
<dbReference type="InParanoid" id="H0EYC8"/>
<feature type="compositionally biased region" description="Polar residues" evidence="5">
    <location>
        <begin position="435"/>
        <end position="451"/>
    </location>
</feature>
<dbReference type="SUPFAM" id="SSF103473">
    <property type="entry name" value="MFS general substrate transporter"/>
    <property type="match status" value="1"/>
</dbReference>
<evidence type="ECO:0000256" key="2">
    <source>
        <dbReference type="ARBA" id="ARBA00022692"/>
    </source>
</evidence>
<dbReference type="OrthoDB" id="433512at2759"/>
<keyword evidence="4 6" id="KW-0472">Membrane</keyword>
<evidence type="ECO:0000256" key="6">
    <source>
        <dbReference type="SAM" id="Phobius"/>
    </source>
</evidence>
<dbReference type="Proteomes" id="UP000005446">
    <property type="component" value="Unassembled WGS sequence"/>
</dbReference>
<evidence type="ECO:0000259" key="7">
    <source>
        <dbReference type="PROSITE" id="PS50850"/>
    </source>
</evidence>
<keyword evidence="3 6" id="KW-1133">Transmembrane helix</keyword>
<feature type="transmembrane region" description="Helical" evidence="6">
    <location>
        <begin position="229"/>
        <end position="249"/>
    </location>
</feature>
<dbReference type="AlphaFoldDB" id="H0EYC8"/>
<accession>H0EYC8</accession>